<keyword evidence="7" id="KW-0539">Nucleus</keyword>
<protein>
    <recommendedName>
        <fullName evidence="5">Restriction of telomere capping protein 4</fullName>
    </recommendedName>
</protein>
<dbReference type="SMART" id="SM01312">
    <property type="entry name" value="RTC4"/>
    <property type="match status" value="1"/>
</dbReference>
<comment type="function">
    <text evidence="1">May be involved in a process influencing telomere capping.</text>
</comment>
<evidence type="ECO:0000256" key="4">
    <source>
        <dbReference type="ARBA" id="ARBA00009461"/>
    </source>
</evidence>
<dbReference type="OrthoDB" id="128308at2759"/>
<feature type="compositionally biased region" description="Polar residues" evidence="8">
    <location>
        <begin position="56"/>
        <end position="65"/>
    </location>
</feature>
<dbReference type="PANTHER" id="PTHR41391:SF1">
    <property type="entry name" value="RESTRICTION OF TELOMERE CAPPING PROTEIN 4"/>
    <property type="match status" value="1"/>
</dbReference>
<dbReference type="EMBL" id="NKUJ01000040">
    <property type="protein sequence ID" value="RMJ16936.1"/>
    <property type="molecule type" value="Genomic_DNA"/>
</dbReference>
<evidence type="ECO:0000313" key="10">
    <source>
        <dbReference type="EMBL" id="RMJ16936.1"/>
    </source>
</evidence>
<feature type="compositionally biased region" description="Low complexity" evidence="8">
    <location>
        <begin position="127"/>
        <end position="142"/>
    </location>
</feature>
<comment type="caution">
    <text evidence="10">The sequence shown here is derived from an EMBL/GenBank/DDBJ whole genome shotgun (WGS) entry which is preliminary data.</text>
</comment>
<feature type="compositionally biased region" description="Basic and acidic residues" evidence="8">
    <location>
        <begin position="247"/>
        <end position="260"/>
    </location>
</feature>
<dbReference type="AlphaFoldDB" id="A0A3M2SH95"/>
<reference evidence="10 11" key="1">
    <citation type="submission" date="2017-06" db="EMBL/GenBank/DDBJ databases">
        <title>Comparative genomic analysis of Ambrosia Fusariam Clade fungi.</title>
        <authorList>
            <person name="Stajich J.E."/>
            <person name="Carrillo J."/>
            <person name="Kijimoto T."/>
            <person name="Eskalen A."/>
            <person name="O'Donnell K."/>
            <person name="Kasson M."/>
        </authorList>
    </citation>
    <scope>NUCLEOTIDE SEQUENCE [LARGE SCALE GENOMIC DNA]</scope>
    <source>
        <strain evidence="10">UCR3666</strain>
    </source>
</reference>
<evidence type="ECO:0000256" key="8">
    <source>
        <dbReference type="SAM" id="MobiDB-lite"/>
    </source>
</evidence>
<feature type="region of interest" description="Disordered" evidence="8">
    <location>
        <begin position="1"/>
        <end position="298"/>
    </location>
</feature>
<keyword evidence="11" id="KW-1185">Reference proteome</keyword>
<feature type="compositionally biased region" description="Basic and acidic residues" evidence="8">
    <location>
        <begin position="184"/>
        <end position="200"/>
    </location>
</feature>
<dbReference type="GO" id="GO:0005737">
    <property type="term" value="C:cytoplasm"/>
    <property type="evidence" value="ECO:0007669"/>
    <property type="project" value="UniProtKB-SubCell"/>
</dbReference>
<evidence type="ECO:0000256" key="6">
    <source>
        <dbReference type="ARBA" id="ARBA00022490"/>
    </source>
</evidence>
<sequence length="550" mass="61108">MVGLSRNQRPRQLLRQIGGKVRTSPEPQNVEDVSAPPLSSDNEDDIPEASSLKLVSKSTSRQSPAEDSDLDEPDRGDMKRTRFPRGTNAPRKGNRQASSRQGLKHSVSEDSDEASSSSTKRRKLAISKESAPAKTSPSSSASFLKDECGFTKTRKSKATYSSKGRGSQGSQGSQVPKRSQGTQAKKDSTKASKTVIRDADEPGLWSSPEKSSKAKFKELPDDTLGTPKKTSKAKLKTAPGDSFDTPEQEKKMKPIPKDESSPSPTKRGVLRLSQNDDLSQRSSSSQQSKSIWSRKLIGKKARKKSKEAPLKIQRATFIVPIDIDDAIGFESTRTLLDTDSSDTESVKDEPVQEEESIESGLTKCPWCQELVSEIALKEYSKGKKLLTVQMQKRFCEKHKKETAMDTWRERGYPHIDWERLERRFGDHRAYLSRVIDGKRSHFRDILEEKIETGQGRSLKKEGNLNPGYYGPRGGKLMQEYLVKEFSELLMEKAVSDHVIAGRGSAAFIQSVLVAELAVQLIMEDMDVSAAEARGIMEESKAVGEMIHEEV</sequence>
<dbReference type="PANTHER" id="PTHR41391">
    <property type="entry name" value="RESTRICTION OF TELOMERE CAPPING PROTEIN 4"/>
    <property type="match status" value="1"/>
</dbReference>
<dbReference type="InterPro" id="IPR028094">
    <property type="entry name" value="RTC4_C"/>
</dbReference>
<evidence type="ECO:0000256" key="2">
    <source>
        <dbReference type="ARBA" id="ARBA00004123"/>
    </source>
</evidence>
<comment type="subcellular location">
    <subcellularLocation>
        <location evidence="3">Cytoplasm</location>
    </subcellularLocation>
    <subcellularLocation>
        <location evidence="2">Nucleus</location>
    </subcellularLocation>
</comment>
<evidence type="ECO:0000256" key="5">
    <source>
        <dbReference type="ARBA" id="ARBA00015162"/>
    </source>
</evidence>
<gene>
    <name evidence="10" type="ORF">CDV36_003423</name>
</gene>
<dbReference type="Pfam" id="PF14474">
    <property type="entry name" value="RTC4"/>
    <property type="match status" value="1"/>
</dbReference>
<evidence type="ECO:0000256" key="1">
    <source>
        <dbReference type="ARBA" id="ARBA00002738"/>
    </source>
</evidence>
<dbReference type="GO" id="GO:0005634">
    <property type="term" value="C:nucleus"/>
    <property type="evidence" value="ECO:0007669"/>
    <property type="project" value="UniProtKB-SubCell"/>
</dbReference>
<organism evidence="10 11">
    <name type="scientific">Fusarium kuroshium</name>
    <dbReference type="NCBI Taxonomy" id="2010991"/>
    <lineage>
        <taxon>Eukaryota</taxon>
        <taxon>Fungi</taxon>
        <taxon>Dikarya</taxon>
        <taxon>Ascomycota</taxon>
        <taxon>Pezizomycotina</taxon>
        <taxon>Sordariomycetes</taxon>
        <taxon>Hypocreomycetidae</taxon>
        <taxon>Hypocreales</taxon>
        <taxon>Nectriaceae</taxon>
        <taxon>Fusarium</taxon>
        <taxon>Fusarium solani species complex</taxon>
    </lineage>
</organism>
<feature type="compositionally biased region" description="Low complexity" evidence="8">
    <location>
        <begin position="161"/>
        <end position="174"/>
    </location>
</feature>
<accession>A0A3M2SH95</accession>
<proteinExistence type="inferred from homology"/>
<evidence type="ECO:0000256" key="3">
    <source>
        <dbReference type="ARBA" id="ARBA00004496"/>
    </source>
</evidence>
<evidence type="ECO:0000259" key="9">
    <source>
        <dbReference type="SMART" id="SM01312"/>
    </source>
</evidence>
<evidence type="ECO:0000256" key="7">
    <source>
        <dbReference type="ARBA" id="ARBA00023242"/>
    </source>
</evidence>
<dbReference type="Proteomes" id="UP000277212">
    <property type="component" value="Unassembled WGS sequence"/>
</dbReference>
<comment type="similarity">
    <text evidence="4">Belongs to the RTC4 family.</text>
</comment>
<dbReference type="InterPro" id="IPR039024">
    <property type="entry name" value="RTC4"/>
</dbReference>
<name>A0A3M2SH95_9HYPO</name>
<evidence type="ECO:0000313" key="11">
    <source>
        <dbReference type="Proteomes" id="UP000277212"/>
    </source>
</evidence>
<feature type="domain" description="Restriction of telomere capping protein 4 C-terminal" evidence="9">
    <location>
        <begin position="434"/>
        <end position="549"/>
    </location>
</feature>
<keyword evidence="6" id="KW-0963">Cytoplasm</keyword>
<feature type="compositionally biased region" description="Basic and acidic residues" evidence="8">
    <location>
        <begin position="210"/>
        <end position="220"/>
    </location>
</feature>
<feature type="compositionally biased region" description="Low complexity" evidence="8">
    <location>
        <begin position="272"/>
        <end position="295"/>
    </location>
</feature>